<reference evidence="1" key="2">
    <citation type="submission" date="2020-08" db="EMBL/GenBank/DDBJ databases">
        <title>Plant Genome Project.</title>
        <authorList>
            <person name="Zhang R.-G."/>
        </authorList>
    </citation>
    <scope>NUCLEOTIDE SEQUENCE</scope>
    <source>
        <strain evidence="1">Huo1</strain>
        <tissue evidence="1">Leaf</tissue>
    </source>
</reference>
<sequence length="220" mass="24274">MGLNYSSRSVSRAHISEDNPVSHVRVIGNGNLEEGVSENNVEIYSRSCNVSRLEASYLNFSCGRDCCSSLEPTSVDIVGHLPSYPFGMDIKTTFTATTSRLEDLEDYLPSSFQFDHNLALSTYEGDVGVERACNVENVGCGLNMVSTREVDGAFEFEGELHEAFTYVLSHLRVKDLLSVERVCNSPSSIVLGDPLFWTTIHIHRPPCERITDVGLMQIGG</sequence>
<comment type="caution">
    <text evidence="1">The sequence shown here is derived from an EMBL/GenBank/DDBJ whole genome shotgun (WGS) entry which is preliminary data.</text>
</comment>
<protein>
    <recommendedName>
        <fullName evidence="3">F-box domain-containing protein</fullName>
    </recommendedName>
</protein>
<reference evidence="1" key="1">
    <citation type="submission" date="2018-01" db="EMBL/GenBank/DDBJ databases">
        <authorList>
            <person name="Mao J.F."/>
        </authorList>
    </citation>
    <scope>NUCLEOTIDE SEQUENCE</scope>
    <source>
        <strain evidence="1">Huo1</strain>
        <tissue evidence="1">Leaf</tissue>
    </source>
</reference>
<gene>
    <name evidence="1" type="ORF">SASPL_115898</name>
</gene>
<dbReference type="SUPFAM" id="SSF81383">
    <property type="entry name" value="F-box domain"/>
    <property type="match status" value="1"/>
</dbReference>
<dbReference type="AlphaFoldDB" id="A0A8X8Y903"/>
<proteinExistence type="predicted"/>
<dbReference type="EMBL" id="PNBA02000005">
    <property type="protein sequence ID" value="KAG6425463.1"/>
    <property type="molecule type" value="Genomic_DNA"/>
</dbReference>
<evidence type="ECO:0000313" key="1">
    <source>
        <dbReference type="EMBL" id="KAG6425463.1"/>
    </source>
</evidence>
<organism evidence="1">
    <name type="scientific">Salvia splendens</name>
    <name type="common">Scarlet sage</name>
    <dbReference type="NCBI Taxonomy" id="180675"/>
    <lineage>
        <taxon>Eukaryota</taxon>
        <taxon>Viridiplantae</taxon>
        <taxon>Streptophyta</taxon>
        <taxon>Embryophyta</taxon>
        <taxon>Tracheophyta</taxon>
        <taxon>Spermatophyta</taxon>
        <taxon>Magnoliopsida</taxon>
        <taxon>eudicotyledons</taxon>
        <taxon>Gunneridae</taxon>
        <taxon>Pentapetalae</taxon>
        <taxon>asterids</taxon>
        <taxon>lamiids</taxon>
        <taxon>Lamiales</taxon>
        <taxon>Lamiaceae</taxon>
        <taxon>Nepetoideae</taxon>
        <taxon>Mentheae</taxon>
        <taxon>Salviinae</taxon>
        <taxon>Salvia</taxon>
        <taxon>Salvia subgen. Calosphace</taxon>
        <taxon>core Calosphace</taxon>
    </lineage>
</organism>
<evidence type="ECO:0000313" key="2">
    <source>
        <dbReference type="Proteomes" id="UP000298416"/>
    </source>
</evidence>
<name>A0A8X8Y903_SALSN</name>
<keyword evidence="2" id="KW-1185">Reference proteome</keyword>
<dbReference type="InterPro" id="IPR036047">
    <property type="entry name" value="F-box-like_dom_sf"/>
</dbReference>
<dbReference type="Proteomes" id="UP000298416">
    <property type="component" value="Unassembled WGS sequence"/>
</dbReference>
<accession>A0A8X8Y903</accession>
<evidence type="ECO:0008006" key="3">
    <source>
        <dbReference type="Google" id="ProtNLM"/>
    </source>
</evidence>